<dbReference type="Proteomes" id="UP000253961">
    <property type="component" value="Unassembled WGS sequence"/>
</dbReference>
<comment type="caution">
    <text evidence="2">The sequence shown here is derived from an EMBL/GenBank/DDBJ whole genome shotgun (WGS) entry which is preliminary data.</text>
</comment>
<dbReference type="EMBL" id="QPKV01000006">
    <property type="protein sequence ID" value="RDC55896.1"/>
    <property type="molecule type" value="Genomic_DNA"/>
</dbReference>
<proteinExistence type="predicted"/>
<evidence type="ECO:0000259" key="1">
    <source>
        <dbReference type="Pfam" id="PF13640"/>
    </source>
</evidence>
<reference evidence="2 3" key="1">
    <citation type="submission" date="2018-07" db="EMBL/GenBank/DDBJ databases">
        <title>Pedobacter sp. nov., isolated from soil.</title>
        <authorList>
            <person name="Zhou L.Y."/>
            <person name="Du Z.J."/>
        </authorList>
    </citation>
    <scope>NUCLEOTIDE SEQUENCE [LARGE SCALE GENOMIC DNA]</scope>
    <source>
        <strain evidence="2 3">JDX94</strain>
    </source>
</reference>
<gene>
    <name evidence="2" type="ORF">DU508_16345</name>
</gene>
<dbReference type="InterPro" id="IPR044862">
    <property type="entry name" value="Pro_4_hyd_alph_FE2OG_OXY"/>
</dbReference>
<sequence>MLKFLQTLTGIDEPLIPDPYFEGGGYHEIKPGGVLKIHTDFSTNSITKLDRRINLLIYLNKDWEESYGGHFELWSKDMIKCERKILPTFNTVAIFSTIPLSHHGHPNPLTCPPDRSRKSLALYYYSNGRPANEISEDKLTTFKGRKDVGRDVIPKTTREIIRDFIPPIILKALKSRKN</sequence>
<dbReference type="Gene3D" id="2.60.120.620">
    <property type="entry name" value="q2cbj1_9rhob like domain"/>
    <property type="match status" value="1"/>
</dbReference>
<name>A0A369PYR8_9SPHI</name>
<dbReference type="OrthoDB" id="9783171at2"/>
<dbReference type="Pfam" id="PF13640">
    <property type="entry name" value="2OG-FeII_Oxy_3"/>
    <property type="match status" value="1"/>
</dbReference>
<organism evidence="2 3">
    <name type="scientific">Pedobacter chinensis</name>
    <dbReference type="NCBI Taxonomy" id="2282421"/>
    <lineage>
        <taxon>Bacteria</taxon>
        <taxon>Pseudomonadati</taxon>
        <taxon>Bacteroidota</taxon>
        <taxon>Sphingobacteriia</taxon>
        <taxon>Sphingobacteriales</taxon>
        <taxon>Sphingobacteriaceae</taxon>
        <taxon>Pedobacter</taxon>
    </lineage>
</organism>
<accession>A0A369PYR8</accession>
<evidence type="ECO:0000313" key="3">
    <source>
        <dbReference type="Proteomes" id="UP000253961"/>
    </source>
</evidence>
<dbReference type="AlphaFoldDB" id="A0A369PYR8"/>
<evidence type="ECO:0000313" key="2">
    <source>
        <dbReference type="EMBL" id="RDC55896.1"/>
    </source>
</evidence>
<protein>
    <submittedName>
        <fullName evidence="2">2OG-Fe(II) oxygenase</fullName>
    </submittedName>
</protein>
<keyword evidence="3" id="KW-1185">Reference proteome</keyword>
<feature type="domain" description="Prolyl 4-hydroxylase alpha subunit Fe(2+) 2OG dioxygenase" evidence="1">
    <location>
        <begin position="26"/>
        <end position="125"/>
    </location>
</feature>